<feature type="domain" description="Double-GTPase 2" evidence="1">
    <location>
        <begin position="12"/>
        <end position="173"/>
    </location>
</feature>
<accession>A0A1N6Q664</accession>
<proteinExistence type="predicted"/>
<evidence type="ECO:0000259" key="1">
    <source>
        <dbReference type="Pfam" id="PF19993"/>
    </source>
</evidence>
<sequence length="389" mass="43421">MATKPRVREQNIAVFGASGSGKTVLLSSFYGAAQEQALDKESLFRVLADDAGQGNRLYQNYLGMKNRASVPATNRFSAIRYSFTITLKDSGDAKAAKSRPFDELRLVWHDYPGEWFEEEPGTDEELARRVDTFRTLLRSDVALVLVDGQQLLDHAGEEERYLKALFSSLRDGLLRLKHELLDDGEPLVEFPRIWMLALSKSDLHPDLDVHGFRDLLIEKAGSDVAALHDVLREFVQLPEALSMGEDYLLLSSARFEPGRIEVADRIGLDLILPVAALLPLERLVRWAEKLEIPRKWLDSLADNADALATVLIGTGIVSTFLGKVPRVGTLLAKVALPLLAGAIQLSESKIREVNEQARANRDYLTATLTQFQLDLDRGEDEGIFRKSPR</sequence>
<dbReference type="EMBL" id="FTMI01000002">
    <property type="protein sequence ID" value="SIQ12103.1"/>
    <property type="molecule type" value="Genomic_DNA"/>
</dbReference>
<evidence type="ECO:0000313" key="2">
    <source>
        <dbReference type="EMBL" id="SIQ12103.1"/>
    </source>
</evidence>
<dbReference type="InterPro" id="IPR045528">
    <property type="entry name" value="DO-GTPase2"/>
</dbReference>
<name>A0A1N6Q664_9MICO</name>
<dbReference type="Pfam" id="PF19993">
    <property type="entry name" value="DO-GTPase2"/>
    <property type="match status" value="1"/>
</dbReference>
<dbReference type="RefSeq" id="WP_076404373.1">
    <property type="nucleotide sequence ID" value="NZ_FTMI01000002.1"/>
</dbReference>
<dbReference type="AlphaFoldDB" id="A0A1N6Q664"/>
<gene>
    <name evidence="2" type="ORF">SAMN05518682_1364</name>
</gene>
<keyword evidence="3" id="KW-1185">Reference proteome</keyword>
<dbReference type="InterPro" id="IPR027417">
    <property type="entry name" value="P-loop_NTPase"/>
</dbReference>
<organism evidence="2 3">
    <name type="scientific">Cellulosimicrobium aquatile</name>
    <dbReference type="NCBI Taxonomy" id="1612203"/>
    <lineage>
        <taxon>Bacteria</taxon>
        <taxon>Bacillati</taxon>
        <taxon>Actinomycetota</taxon>
        <taxon>Actinomycetes</taxon>
        <taxon>Micrococcales</taxon>
        <taxon>Promicromonosporaceae</taxon>
        <taxon>Cellulosimicrobium</taxon>
    </lineage>
</organism>
<dbReference type="Proteomes" id="UP000186235">
    <property type="component" value="Unassembled WGS sequence"/>
</dbReference>
<protein>
    <recommendedName>
        <fullName evidence="1">Double-GTPase 2 domain-containing protein</fullName>
    </recommendedName>
</protein>
<reference evidence="3" key="1">
    <citation type="submission" date="2017-01" db="EMBL/GenBank/DDBJ databases">
        <authorList>
            <person name="Varghese N."/>
            <person name="Submissions S."/>
        </authorList>
    </citation>
    <scope>NUCLEOTIDE SEQUENCE [LARGE SCALE GENOMIC DNA]</scope>
    <source>
        <strain evidence="3">3bp</strain>
    </source>
</reference>
<evidence type="ECO:0000313" key="3">
    <source>
        <dbReference type="Proteomes" id="UP000186235"/>
    </source>
</evidence>
<dbReference type="SUPFAM" id="SSF52540">
    <property type="entry name" value="P-loop containing nucleoside triphosphate hydrolases"/>
    <property type="match status" value="1"/>
</dbReference>